<protein>
    <recommendedName>
        <fullName evidence="2">CARDB domain-containing protein</fullName>
    </recommendedName>
</protein>
<sequence length="242" mass="26323">MIRWGRIIGVSVALFGLLAAGAQARAPQLTYGKATLVSCMKDTRQATFEGQVRVFKAAPRMQMRFTLQAFTPDDSRWRKLDVPNFGEWITAPAGLGKYTYDKTVQDLLAPASYRAVVDFRWRDRRGKTIRTERAISPLCKQPDARPDLVMRSVTFDDGSYVGIVYNRGREAAGPFGVAFLVDGTMIATVDVSGLAPQTPVTVMTPAPAGSACAAGTPIQAVADSRSEVDEADEENNAFSSFC</sequence>
<dbReference type="EMBL" id="JAPDOD010000035">
    <property type="protein sequence ID" value="MDA0164556.1"/>
    <property type="molecule type" value="Genomic_DNA"/>
</dbReference>
<feature type="signal peptide" evidence="1">
    <location>
        <begin position="1"/>
        <end position="24"/>
    </location>
</feature>
<dbReference type="InterPro" id="IPR011635">
    <property type="entry name" value="CARDB"/>
</dbReference>
<keyword evidence="4" id="KW-1185">Reference proteome</keyword>
<dbReference type="GO" id="GO:0005975">
    <property type="term" value="P:carbohydrate metabolic process"/>
    <property type="evidence" value="ECO:0007669"/>
    <property type="project" value="UniProtKB-ARBA"/>
</dbReference>
<proteinExistence type="predicted"/>
<evidence type="ECO:0000256" key="1">
    <source>
        <dbReference type="SAM" id="SignalP"/>
    </source>
</evidence>
<evidence type="ECO:0000313" key="4">
    <source>
        <dbReference type="Proteomes" id="UP001149140"/>
    </source>
</evidence>
<dbReference type="AlphaFoldDB" id="A0A9X3MX04"/>
<evidence type="ECO:0000259" key="2">
    <source>
        <dbReference type="Pfam" id="PF07705"/>
    </source>
</evidence>
<dbReference type="Proteomes" id="UP001149140">
    <property type="component" value="Unassembled WGS sequence"/>
</dbReference>
<dbReference type="RefSeq" id="WP_270043811.1">
    <property type="nucleotide sequence ID" value="NZ_JAPDOD010000035.1"/>
</dbReference>
<comment type="caution">
    <text evidence="3">The sequence shown here is derived from an EMBL/GenBank/DDBJ whole genome shotgun (WGS) entry which is preliminary data.</text>
</comment>
<feature type="domain" description="CARDB" evidence="2">
    <location>
        <begin position="164"/>
        <end position="239"/>
    </location>
</feature>
<name>A0A9X3MX04_9ACTN</name>
<accession>A0A9X3MX04</accession>
<dbReference type="InterPro" id="IPR013783">
    <property type="entry name" value="Ig-like_fold"/>
</dbReference>
<organism evidence="3 4">
    <name type="scientific">Solirubrobacter ginsenosidimutans</name>
    <dbReference type="NCBI Taxonomy" id="490573"/>
    <lineage>
        <taxon>Bacteria</taxon>
        <taxon>Bacillati</taxon>
        <taxon>Actinomycetota</taxon>
        <taxon>Thermoleophilia</taxon>
        <taxon>Solirubrobacterales</taxon>
        <taxon>Solirubrobacteraceae</taxon>
        <taxon>Solirubrobacter</taxon>
    </lineage>
</organism>
<feature type="chain" id="PRO_5040894946" description="CARDB domain-containing protein" evidence="1">
    <location>
        <begin position="25"/>
        <end position="242"/>
    </location>
</feature>
<gene>
    <name evidence="3" type="ORF">OM076_30080</name>
</gene>
<dbReference type="Pfam" id="PF07705">
    <property type="entry name" value="CARDB"/>
    <property type="match status" value="1"/>
</dbReference>
<keyword evidence="1" id="KW-0732">Signal</keyword>
<evidence type="ECO:0000313" key="3">
    <source>
        <dbReference type="EMBL" id="MDA0164556.1"/>
    </source>
</evidence>
<reference evidence="3" key="1">
    <citation type="submission" date="2022-10" db="EMBL/GenBank/DDBJ databases">
        <title>The WGS of Solirubrobacter ginsenosidimutans DSM 21036.</title>
        <authorList>
            <person name="Jiang Z."/>
        </authorList>
    </citation>
    <scope>NUCLEOTIDE SEQUENCE</scope>
    <source>
        <strain evidence="3">DSM 21036</strain>
    </source>
</reference>
<dbReference type="Gene3D" id="2.60.40.10">
    <property type="entry name" value="Immunoglobulins"/>
    <property type="match status" value="1"/>
</dbReference>